<comment type="caution">
    <text evidence="9">The sequence shown here is derived from an EMBL/GenBank/DDBJ whole genome shotgun (WGS) entry which is preliminary data.</text>
</comment>
<organism evidence="9 10">
    <name type="scientific">Tribonema minus</name>
    <dbReference type="NCBI Taxonomy" id="303371"/>
    <lineage>
        <taxon>Eukaryota</taxon>
        <taxon>Sar</taxon>
        <taxon>Stramenopiles</taxon>
        <taxon>Ochrophyta</taxon>
        <taxon>PX clade</taxon>
        <taxon>Xanthophyceae</taxon>
        <taxon>Tribonematales</taxon>
        <taxon>Tribonemataceae</taxon>
        <taxon>Tribonema</taxon>
    </lineage>
</organism>
<keyword evidence="5" id="KW-0408">Iron</keyword>
<evidence type="ECO:0000256" key="8">
    <source>
        <dbReference type="SAM" id="MobiDB-lite"/>
    </source>
</evidence>
<keyword evidence="7" id="KW-0472">Membrane</keyword>
<dbReference type="InterPro" id="IPR011566">
    <property type="entry name" value="Ubq_synth_Coq7"/>
</dbReference>
<proteinExistence type="predicted"/>
<keyword evidence="6" id="KW-0503">Monooxygenase</keyword>
<evidence type="ECO:0000256" key="5">
    <source>
        <dbReference type="ARBA" id="ARBA00023004"/>
    </source>
</evidence>
<keyword evidence="9" id="KW-0830">Ubiquinone</keyword>
<dbReference type="Proteomes" id="UP000664859">
    <property type="component" value="Unassembled WGS sequence"/>
</dbReference>
<feature type="region of interest" description="Disordered" evidence="8">
    <location>
        <begin position="184"/>
        <end position="215"/>
    </location>
</feature>
<sequence length="243" mass="25961">MTSLPSRPQAQAAAAPTSEPAVFARFDFNWQALFAERISWLTQPNVVADLRSDHAGETGAVYIYLGAAWAMALSPQRYTPGAHSFVTEHCATEEGHLALFDRLLPREHHSKLLLAWKAAGFALGALPTLVGEAALFCTVESVETFVEEHYNEHIVPMEREGAYPELVRLLRHCRDDEVHHKNDAAARWGAPAATASGSGESGDGGDSGGSGGGGGSARPWYGRAWAAVVGRGSKAAVAVCRRV</sequence>
<evidence type="ECO:0000256" key="1">
    <source>
        <dbReference type="ARBA" id="ARBA00004749"/>
    </source>
</evidence>
<keyword evidence="2" id="KW-0831">Ubiquinone biosynthesis</keyword>
<dbReference type="Pfam" id="PF03232">
    <property type="entry name" value="COQ7"/>
    <property type="match status" value="1"/>
</dbReference>
<evidence type="ECO:0000256" key="6">
    <source>
        <dbReference type="ARBA" id="ARBA00023033"/>
    </source>
</evidence>
<dbReference type="GO" id="GO:0006744">
    <property type="term" value="P:ubiquinone biosynthetic process"/>
    <property type="evidence" value="ECO:0007669"/>
    <property type="project" value="UniProtKB-KW"/>
</dbReference>
<dbReference type="SUPFAM" id="SSF47240">
    <property type="entry name" value="Ferritin-like"/>
    <property type="match status" value="1"/>
</dbReference>
<evidence type="ECO:0000256" key="4">
    <source>
        <dbReference type="ARBA" id="ARBA00023002"/>
    </source>
</evidence>
<evidence type="ECO:0000313" key="10">
    <source>
        <dbReference type="Proteomes" id="UP000664859"/>
    </source>
</evidence>
<dbReference type="AlphaFoldDB" id="A0A835ZB49"/>
<reference evidence="9" key="1">
    <citation type="submission" date="2021-02" db="EMBL/GenBank/DDBJ databases">
        <title>First Annotated Genome of the Yellow-green Alga Tribonema minus.</title>
        <authorList>
            <person name="Mahan K.M."/>
        </authorList>
    </citation>
    <scope>NUCLEOTIDE SEQUENCE</scope>
    <source>
        <strain evidence="9">UTEX B ZZ1240</strain>
    </source>
</reference>
<dbReference type="InterPro" id="IPR009078">
    <property type="entry name" value="Ferritin-like_SF"/>
</dbReference>
<evidence type="ECO:0000256" key="3">
    <source>
        <dbReference type="ARBA" id="ARBA00022723"/>
    </source>
</evidence>
<evidence type="ECO:0000256" key="2">
    <source>
        <dbReference type="ARBA" id="ARBA00022688"/>
    </source>
</evidence>
<dbReference type="GO" id="GO:0008682">
    <property type="term" value="F:3-demethoxyubiquinol 3-hydroxylase activity"/>
    <property type="evidence" value="ECO:0007669"/>
    <property type="project" value="TreeGrafter"/>
</dbReference>
<keyword evidence="3" id="KW-0479">Metal-binding</keyword>
<dbReference type="PANTHER" id="PTHR11237:SF4">
    <property type="entry name" value="5-DEMETHOXYUBIQUINONE HYDROXYLASE, MITOCHONDRIAL"/>
    <property type="match status" value="1"/>
</dbReference>
<feature type="compositionally biased region" description="Gly residues" evidence="8">
    <location>
        <begin position="199"/>
        <end position="215"/>
    </location>
</feature>
<dbReference type="PANTHER" id="PTHR11237">
    <property type="entry name" value="COENZYME Q10 BIOSYNTHESIS PROTEIN 7"/>
    <property type="match status" value="1"/>
</dbReference>
<keyword evidence="4" id="KW-0560">Oxidoreductase</keyword>
<dbReference type="EMBL" id="JAFCMP010000060">
    <property type="protein sequence ID" value="KAG5188917.1"/>
    <property type="molecule type" value="Genomic_DNA"/>
</dbReference>
<keyword evidence="10" id="KW-1185">Reference proteome</keyword>
<dbReference type="GO" id="GO:0046872">
    <property type="term" value="F:metal ion binding"/>
    <property type="evidence" value="ECO:0007669"/>
    <property type="project" value="UniProtKB-KW"/>
</dbReference>
<evidence type="ECO:0000256" key="7">
    <source>
        <dbReference type="ARBA" id="ARBA00023136"/>
    </source>
</evidence>
<gene>
    <name evidence="9" type="ORF">JKP88DRAFT_177508</name>
</gene>
<evidence type="ECO:0000313" key="9">
    <source>
        <dbReference type="EMBL" id="KAG5188917.1"/>
    </source>
</evidence>
<comment type="pathway">
    <text evidence="1">Cofactor biosynthesis; ubiquinone biosynthesis.</text>
</comment>
<protein>
    <submittedName>
        <fullName evidence="9">Ubiquinone biosynthesis protein COQ7-domain-containing protein</fullName>
    </submittedName>
</protein>
<dbReference type="GO" id="GO:0005743">
    <property type="term" value="C:mitochondrial inner membrane"/>
    <property type="evidence" value="ECO:0007669"/>
    <property type="project" value="TreeGrafter"/>
</dbReference>
<feature type="compositionally biased region" description="Low complexity" evidence="8">
    <location>
        <begin position="185"/>
        <end position="198"/>
    </location>
</feature>
<dbReference type="OrthoDB" id="275371at2759"/>
<name>A0A835ZB49_9STRA</name>
<accession>A0A835ZB49</accession>